<proteinExistence type="inferred from homology"/>
<dbReference type="PANTHER" id="PTHR30487:SF0">
    <property type="entry name" value="PREPILIN LEADER PEPTIDASE_N-METHYLTRANSFERASE-RELATED"/>
    <property type="match status" value="1"/>
</dbReference>
<evidence type="ECO:0000256" key="1">
    <source>
        <dbReference type="ARBA" id="ARBA00005801"/>
    </source>
</evidence>
<name>A0A261QZ77_9BORD</name>
<evidence type="ECO:0000256" key="2">
    <source>
        <dbReference type="SAM" id="Phobius"/>
    </source>
</evidence>
<keyword evidence="5" id="KW-1185">Reference proteome</keyword>
<dbReference type="GO" id="GO:0005886">
    <property type="term" value="C:plasma membrane"/>
    <property type="evidence" value="ECO:0007669"/>
    <property type="project" value="TreeGrafter"/>
</dbReference>
<organism evidence="4 5">
    <name type="scientific">Bordetella genomosp. 7</name>
    <dbReference type="NCBI Taxonomy" id="1416805"/>
    <lineage>
        <taxon>Bacteria</taxon>
        <taxon>Pseudomonadati</taxon>
        <taxon>Pseudomonadota</taxon>
        <taxon>Betaproteobacteria</taxon>
        <taxon>Burkholderiales</taxon>
        <taxon>Alcaligenaceae</taxon>
        <taxon>Bordetella</taxon>
    </lineage>
</organism>
<dbReference type="EMBL" id="NEVK01000006">
    <property type="protein sequence ID" value="OZI17827.1"/>
    <property type="molecule type" value="Genomic_DNA"/>
</dbReference>
<accession>A0A261QZ77</accession>
<reference evidence="5" key="1">
    <citation type="submission" date="2017-05" db="EMBL/GenBank/DDBJ databases">
        <title>Complete and WGS of Bordetella genogroups.</title>
        <authorList>
            <person name="Spilker T."/>
            <person name="Lipuma J."/>
        </authorList>
    </citation>
    <scope>NUCLEOTIDE SEQUENCE [LARGE SCALE GENOMIC DNA]</scope>
    <source>
        <strain evidence="5">AU18089</strain>
    </source>
</reference>
<dbReference type="AlphaFoldDB" id="A0A261QZ77"/>
<feature type="transmembrane region" description="Helical" evidence="2">
    <location>
        <begin position="62"/>
        <end position="81"/>
    </location>
</feature>
<comment type="similarity">
    <text evidence="1">Belongs to the peptidase A24 family.</text>
</comment>
<dbReference type="InterPro" id="IPR050882">
    <property type="entry name" value="Prepilin_peptidase/N-MTase"/>
</dbReference>
<keyword evidence="2" id="KW-0812">Transmembrane</keyword>
<comment type="caution">
    <text evidence="4">The sequence shown here is derived from an EMBL/GenBank/DDBJ whole genome shotgun (WGS) entry which is preliminary data.</text>
</comment>
<dbReference type="GO" id="GO:0004190">
    <property type="term" value="F:aspartic-type endopeptidase activity"/>
    <property type="evidence" value="ECO:0007669"/>
    <property type="project" value="InterPro"/>
</dbReference>
<keyword evidence="2" id="KW-0472">Membrane</keyword>
<dbReference type="Proteomes" id="UP000216947">
    <property type="component" value="Unassembled WGS sequence"/>
</dbReference>
<gene>
    <name evidence="4" type="ORF">CAL19_12060</name>
</gene>
<dbReference type="GO" id="GO:0006465">
    <property type="term" value="P:signal peptide processing"/>
    <property type="evidence" value="ECO:0007669"/>
    <property type="project" value="TreeGrafter"/>
</dbReference>
<evidence type="ECO:0000313" key="4">
    <source>
        <dbReference type="EMBL" id="OZI17827.1"/>
    </source>
</evidence>
<protein>
    <submittedName>
        <fullName evidence="4">Prepilin peptidase</fullName>
    </submittedName>
</protein>
<dbReference type="PANTHER" id="PTHR30487">
    <property type="entry name" value="TYPE 4 PREPILIN-LIKE PROTEINS LEADER PEPTIDE-PROCESSING ENZYME"/>
    <property type="match status" value="1"/>
</dbReference>
<feature type="transmembrane region" description="Helical" evidence="2">
    <location>
        <begin position="31"/>
        <end position="56"/>
    </location>
</feature>
<keyword evidence="2" id="KW-1133">Transmembrane helix</keyword>
<evidence type="ECO:0000313" key="5">
    <source>
        <dbReference type="Proteomes" id="UP000216947"/>
    </source>
</evidence>
<evidence type="ECO:0000259" key="3">
    <source>
        <dbReference type="Pfam" id="PF01478"/>
    </source>
</evidence>
<feature type="domain" description="Prepilin type IV endopeptidase peptidase" evidence="3">
    <location>
        <begin position="10"/>
        <end position="119"/>
    </location>
</feature>
<feature type="transmembrane region" description="Helical" evidence="2">
    <location>
        <begin position="93"/>
        <end position="126"/>
    </location>
</feature>
<feature type="transmembrane region" description="Helical" evidence="2">
    <location>
        <begin position="138"/>
        <end position="157"/>
    </location>
</feature>
<dbReference type="InterPro" id="IPR000045">
    <property type="entry name" value="Prepilin_IV_endopep_pep"/>
</dbReference>
<sequence length="160" mass="17823">MYLGESLWWLLFVLWNVLLMAADWRHRRVPNVLVVAAVCFQVLWSIAASVAPGWAYPPLWPGWGWAIAGFLAALAFLPLWTRRIMGAGDVKVIAAYGLVFGLKYLCWVLAAGTLLAGLHAAIYLAVSRWRALPQRLRQVPYATYLALGALSVAPMLWSSR</sequence>
<dbReference type="Gene3D" id="1.20.120.1220">
    <property type="match status" value="1"/>
</dbReference>
<dbReference type="Pfam" id="PF01478">
    <property type="entry name" value="Peptidase_A24"/>
    <property type="match status" value="1"/>
</dbReference>
<feature type="transmembrane region" description="Helical" evidence="2">
    <location>
        <begin position="6"/>
        <end position="24"/>
    </location>
</feature>